<reference evidence="3 4" key="1">
    <citation type="submission" date="2018-06" db="EMBL/GenBank/DDBJ databases">
        <title>Streptacidiphilus pinicola sp. nov., isolated from pine grove soil.</title>
        <authorList>
            <person name="Roh S.G."/>
            <person name="Park S."/>
            <person name="Kim M.-K."/>
            <person name="Yun B.-R."/>
            <person name="Park J."/>
            <person name="Kim M.J."/>
            <person name="Kim Y.S."/>
            <person name="Kim S.B."/>
        </authorList>
    </citation>
    <scope>NUCLEOTIDE SEQUENCE [LARGE SCALE GENOMIC DNA]</scope>
    <source>
        <strain evidence="3 4">MMS16-CNU450</strain>
    </source>
</reference>
<dbReference type="OrthoDB" id="4147502at2"/>
<name>A0A2X0JEN1_9ACTN</name>
<keyword evidence="4" id="KW-1185">Reference proteome</keyword>
<keyword evidence="2" id="KW-1133">Transmembrane helix</keyword>
<keyword evidence="2" id="KW-0472">Membrane</keyword>
<organism evidence="3 4">
    <name type="scientific">Streptacidiphilus pinicola</name>
    <dbReference type="NCBI Taxonomy" id="2219663"/>
    <lineage>
        <taxon>Bacteria</taxon>
        <taxon>Bacillati</taxon>
        <taxon>Actinomycetota</taxon>
        <taxon>Actinomycetes</taxon>
        <taxon>Kitasatosporales</taxon>
        <taxon>Streptomycetaceae</taxon>
        <taxon>Streptacidiphilus</taxon>
    </lineage>
</organism>
<evidence type="ECO:0000313" key="3">
    <source>
        <dbReference type="EMBL" id="RAG86038.1"/>
    </source>
</evidence>
<gene>
    <name evidence="3" type="ORF">DN069_08450</name>
</gene>
<evidence type="ECO:0000256" key="1">
    <source>
        <dbReference type="SAM" id="MobiDB-lite"/>
    </source>
</evidence>
<accession>A0A2X0JEN1</accession>
<keyword evidence="2" id="KW-0812">Transmembrane</keyword>
<protein>
    <submittedName>
        <fullName evidence="3">Uncharacterized protein</fullName>
    </submittedName>
</protein>
<evidence type="ECO:0000256" key="2">
    <source>
        <dbReference type="SAM" id="Phobius"/>
    </source>
</evidence>
<evidence type="ECO:0000313" key="4">
    <source>
        <dbReference type="Proteomes" id="UP000248889"/>
    </source>
</evidence>
<sequence length="214" mass="22647">MTEHLRDALHAEAARHRPDRDAILARVAAGQDPERRSRARTRRTPPRSAGLAAAGALLLVATVTGTWTALGRHTTATSVAAPSVSSRQQGFLWSDGSVAPGSDDSRAQSEVTLTTRYTVSALDVRLRIALTPGLAATGQRSSAQGLAVTVTRQGGFLLYEWTLGPGTTLPPGTYTFTARYDHAPGRRDAGRDDYAATATGHGRPVSVQGDFHGH</sequence>
<dbReference type="RefSeq" id="WP_111500236.1">
    <property type="nucleotide sequence ID" value="NZ_QKYN01000034.1"/>
</dbReference>
<feature type="region of interest" description="Disordered" evidence="1">
    <location>
        <begin position="185"/>
        <end position="214"/>
    </location>
</feature>
<feature type="compositionally biased region" description="Basic and acidic residues" evidence="1">
    <location>
        <begin position="185"/>
        <end position="194"/>
    </location>
</feature>
<comment type="caution">
    <text evidence="3">The sequence shown here is derived from an EMBL/GenBank/DDBJ whole genome shotgun (WGS) entry which is preliminary data.</text>
</comment>
<dbReference type="EMBL" id="QKYN01000034">
    <property type="protein sequence ID" value="RAG86038.1"/>
    <property type="molecule type" value="Genomic_DNA"/>
</dbReference>
<dbReference type="AlphaFoldDB" id="A0A2X0JEN1"/>
<dbReference type="Proteomes" id="UP000248889">
    <property type="component" value="Unassembled WGS sequence"/>
</dbReference>
<proteinExistence type="predicted"/>
<feature type="transmembrane region" description="Helical" evidence="2">
    <location>
        <begin position="48"/>
        <end position="70"/>
    </location>
</feature>
<feature type="region of interest" description="Disordered" evidence="1">
    <location>
        <begin position="29"/>
        <end position="49"/>
    </location>
</feature>